<evidence type="ECO:0000256" key="2">
    <source>
        <dbReference type="ARBA" id="ARBA00007613"/>
    </source>
</evidence>
<reference evidence="9 10" key="1">
    <citation type="submission" date="2017-10" db="EMBL/GenBank/DDBJ databases">
        <title>Draft genome of Longibacter Salinarum.</title>
        <authorList>
            <person name="Goh K.M."/>
            <person name="Shamsir M.S."/>
            <person name="Lim S.W."/>
        </authorList>
    </citation>
    <scope>NUCLEOTIDE SEQUENCE [LARGE SCALE GENOMIC DNA]</scope>
    <source>
        <strain evidence="9 10">KCTC 52045</strain>
    </source>
</reference>
<comment type="caution">
    <text evidence="9">The sequence shown here is derived from an EMBL/GenBank/DDBJ whole genome shotgun (WGS) entry which is preliminary data.</text>
</comment>
<gene>
    <name evidence="9" type="ORF">CRI94_11020</name>
</gene>
<accession>A0A2A8CX27</accession>
<dbReference type="OrthoDB" id="940457at2"/>
<comment type="similarity">
    <text evidence="2">Belongs to the outer membrane factor (OMF) (TC 1.B.17) family.</text>
</comment>
<dbReference type="SUPFAM" id="SSF56954">
    <property type="entry name" value="Outer membrane efflux proteins (OEP)"/>
    <property type="match status" value="1"/>
</dbReference>
<evidence type="ECO:0000256" key="3">
    <source>
        <dbReference type="ARBA" id="ARBA00022448"/>
    </source>
</evidence>
<evidence type="ECO:0000256" key="1">
    <source>
        <dbReference type="ARBA" id="ARBA00004442"/>
    </source>
</evidence>
<evidence type="ECO:0000256" key="5">
    <source>
        <dbReference type="ARBA" id="ARBA00022692"/>
    </source>
</evidence>
<feature type="coiled-coil region" evidence="8">
    <location>
        <begin position="256"/>
        <end position="292"/>
    </location>
</feature>
<evidence type="ECO:0000313" key="9">
    <source>
        <dbReference type="EMBL" id="PEN13170.1"/>
    </source>
</evidence>
<evidence type="ECO:0000256" key="6">
    <source>
        <dbReference type="ARBA" id="ARBA00023136"/>
    </source>
</evidence>
<name>A0A2A8CX27_9BACT</name>
<keyword evidence="5" id="KW-0812">Transmembrane</keyword>
<dbReference type="GO" id="GO:1990281">
    <property type="term" value="C:efflux pump complex"/>
    <property type="evidence" value="ECO:0007669"/>
    <property type="project" value="TreeGrafter"/>
</dbReference>
<dbReference type="AlphaFoldDB" id="A0A2A8CX27"/>
<sequence length="508" mass="57533">MPERPVFTRIRFVPVHMRVSVLIFVCLLPGVVNGWAQQPSLRSEIRPASSDSLSLQAAIARAQSESPAAASARLAYRSDEAQFNATQAAYLPSLALTGSAPGLERSITDVVQDDGSVRYVEQSRTFSRANLSLEQVLPWTGTEINVRSGLSRVNQFGDRANFQQWQTSPFSIGLEQPLFQYNSDRWGRRLAPLQLEVANKTLNEDLARVAVTTADRYFALYIAQINAEIADFNVAVNDTIYTLSQGRFDIGRIAENELLQTELELLNAKTARQEAQIELEQARQALQRTLGREARSLAHARPPEKLPPVEISPDVAVERARSRRPDFAELERGMVLAQSDVAEAKGRTGFSATLIARYGLNQSAPSLDDAYRNPLDQQQFGISFRMPLYRWGRGSEGVEAAEAELERTRIDNERKREELEDEVYFQVLRVKQLRDQVQTAERAATVARRRFEVSRNRYTVGKISITDLFNAQREKDQARRAYAQTLRNFWVEYYTLRRLTLSDLAMQN</sequence>
<dbReference type="Gene3D" id="1.20.1600.10">
    <property type="entry name" value="Outer membrane efflux proteins (OEP)"/>
    <property type="match status" value="1"/>
</dbReference>
<evidence type="ECO:0000256" key="7">
    <source>
        <dbReference type="ARBA" id="ARBA00023237"/>
    </source>
</evidence>
<dbReference type="RefSeq" id="WP_098075759.1">
    <property type="nucleotide sequence ID" value="NZ_PDEQ01000005.1"/>
</dbReference>
<evidence type="ECO:0000256" key="8">
    <source>
        <dbReference type="SAM" id="Coils"/>
    </source>
</evidence>
<dbReference type="GO" id="GO:0015562">
    <property type="term" value="F:efflux transmembrane transporter activity"/>
    <property type="evidence" value="ECO:0007669"/>
    <property type="project" value="InterPro"/>
</dbReference>
<dbReference type="GO" id="GO:0009279">
    <property type="term" value="C:cell outer membrane"/>
    <property type="evidence" value="ECO:0007669"/>
    <property type="project" value="UniProtKB-SubCell"/>
</dbReference>
<comment type="subcellular location">
    <subcellularLocation>
        <location evidence="1">Cell outer membrane</location>
    </subcellularLocation>
</comment>
<keyword evidence="4" id="KW-1134">Transmembrane beta strand</keyword>
<dbReference type="GO" id="GO:0015288">
    <property type="term" value="F:porin activity"/>
    <property type="evidence" value="ECO:0007669"/>
    <property type="project" value="TreeGrafter"/>
</dbReference>
<proteinExistence type="inferred from homology"/>
<evidence type="ECO:0000256" key="4">
    <source>
        <dbReference type="ARBA" id="ARBA00022452"/>
    </source>
</evidence>
<organism evidence="9 10">
    <name type="scientific">Longibacter salinarum</name>
    <dbReference type="NCBI Taxonomy" id="1850348"/>
    <lineage>
        <taxon>Bacteria</taxon>
        <taxon>Pseudomonadati</taxon>
        <taxon>Rhodothermota</taxon>
        <taxon>Rhodothermia</taxon>
        <taxon>Rhodothermales</taxon>
        <taxon>Salisaetaceae</taxon>
        <taxon>Longibacter</taxon>
    </lineage>
</organism>
<protein>
    <recommendedName>
        <fullName evidence="11">Transporter</fullName>
    </recommendedName>
</protein>
<keyword evidence="10" id="KW-1185">Reference proteome</keyword>
<dbReference type="InterPro" id="IPR003423">
    <property type="entry name" value="OMP_efflux"/>
</dbReference>
<evidence type="ECO:0008006" key="11">
    <source>
        <dbReference type="Google" id="ProtNLM"/>
    </source>
</evidence>
<feature type="coiled-coil region" evidence="8">
    <location>
        <begin position="398"/>
        <end position="488"/>
    </location>
</feature>
<keyword evidence="6" id="KW-0472">Membrane</keyword>
<dbReference type="Pfam" id="PF02321">
    <property type="entry name" value="OEP"/>
    <property type="match status" value="2"/>
</dbReference>
<dbReference type="PANTHER" id="PTHR30026:SF20">
    <property type="entry name" value="OUTER MEMBRANE PROTEIN TOLC"/>
    <property type="match status" value="1"/>
</dbReference>
<dbReference type="InterPro" id="IPR051906">
    <property type="entry name" value="TolC-like"/>
</dbReference>
<keyword evidence="7" id="KW-0998">Cell outer membrane</keyword>
<dbReference type="EMBL" id="PDEQ01000005">
    <property type="protein sequence ID" value="PEN13170.1"/>
    <property type="molecule type" value="Genomic_DNA"/>
</dbReference>
<dbReference type="Proteomes" id="UP000220102">
    <property type="component" value="Unassembled WGS sequence"/>
</dbReference>
<dbReference type="PANTHER" id="PTHR30026">
    <property type="entry name" value="OUTER MEMBRANE PROTEIN TOLC"/>
    <property type="match status" value="1"/>
</dbReference>
<keyword evidence="3" id="KW-0813">Transport</keyword>
<keyword evidence="8" id="KW-0175">Coiled coil</keyword>
<evidence type="ECO:0000313" key="10">
    <source>
        <dbReference type="Proteomes" id="UP000220102"/>
    </source>
</evidence>